<protein>
    <submittedName>
        <fullName evidence="7">Glucosylceramidase</fullName>
    </submittedName>
</protein>
<dbReference type="InterPro" id="IPR013780">
    <property type="entry name" value="Glyco_hydro_b"/>
</dbReference>
<reference evidence="7 8" key="1">
    <citation type="submission" date="2019-03" db="EMBL/GenBank/DDBJ databases">
        <title>Genomic Encyclopedia of Type Strains, Phase IV (KMG-IV): sequencing the most valuable type-strain genomes for metagenomic binning, comparative biology and taxonomic classification.</title>
        <authorList>
            <person name="Goeker M."/>
        </authorList>
    </citation>
    <scope>NUCLEOTIDE SEQUENCE [LARGE SCALE GENOMIC DNA]</scope>
    <source>
        <strain evidence="7 8">DSM 100556</strain>
    </source>
</reference>
<evidence type="ECO:0000256" key="4">
    <source>
        <dbReference type="RuleBase" id="RU361188"/>
    </source>
</evidence>
<gene>
    <name evidence="7" type="ORF">EDD76_10996</name>
</gene>
<dbReference type="STRING" id="1469948.GCA_000732725_03118"/>
<accession>A0A4R1QXX5</accession>
<evidence type="ECO:0000256" key="3">
    <source>
        <dbReference type="ARBA" id="ARBA00022801"/>
    </source>
</evidence>
<sequence length="444" mass="51367">MKLQLDTTSYRKSGIKKSAGEIIFQTDKETENQLLNLYPEVTYQQFDGFGGALTDSAGYIYSQMKETDKEKLLEAYFGKEGMGYCTVRVPIDSCDFSIEQYQAIAEGDEEFVTFSLEREKKYIYPLWQDIQRVYGKDIEVMLSPWSPPAFMKTNKKRVKGGRLKPEYRELYARYLCHYIKELQKEGFLVKRLSIQNEPKAVQTWDSCNYTAEEEKVFLRDYLYPALVKSGLEEIEIFVWDHNKERVYERACAMIDETTDHMVAGMAFHWYSGDHFEAVELVHKRFPDKKLILSEACIEYSKYGAEGELENVKKYAHDIIGNLNAGMTGFYDWNILLDEQGGPNHAENFCDAPYLFRTKEGELTERFTKSAIEHFSRYLTPGSTRIAFSRYTEELEATAFKNSDGRLVFIVFNKTQQALPVTVRVEKETASFIAESFSITTGIIT</sequence>
<proteinExistence type="inferred from homology"/>
<feature type="domain" description="Glycosyl hydrolase family 30 beta sandwich" evidence="6">
    <location>
        <begin position="381"/>
        <end position="440"/>
    </location>
</feature>
<evidence type="ECO:0000313" key="7">
    <source>
        <dbReference type="EMBL" id="TCL57234.1"/>
    </source>
</evidence>
<dbReference type="PRINTS" id="PR00843">
    <property type="entry name" value="GLHYDRLASE30"/>
</dbReference>
<dbReference type="SUPFAM" id="SSF51445">
    <property type="entry name" value="(Trans)glycosidases"/>
    <property type="match status" value="1"/>
</dbReference>
<dbReference type="PANTHER" id="PTHR11069">
    <property type="entry name" value="GLUCOSYLCERAMIDASE"/>
    <property type="match status" value="1"/>
</dbReference>
<dbReference type="Pfam" id="PF17189">
    <property type="entry name" value="Glyco_hydro_30C"/>
    <property type="match status" value="1"/>
</dbReference>
<dbReference type="Pfam" id="PF02055">
    <property type="entry name" value="Glyco_hydro_30"/>
    <property type="match status" value="1"/>
</dbReference>
<dbReference type="Gene3D" id="2.60.40.1180">
    <property type="entry name" value="Golgi alpha-mannosidase II"/>
    <property type="match status" value="1"/>
</dbReference>
<dbReference type="InterPro" id="IPR033452">
    <property type="entry name" value="GH30_C"/>
</dbReference>
<evidence type="ECO:0000259" key="5">
    <source>
        <dbReference type="Pfam" id="PF02055"/>
    </source>
</evidence>
<evidence type="ECO:0000313" key="8">
    <source>
        <dbReference type="Proteomes" id="UP000295718"/>
    </source>
</evidence>
<dbReference type="AlphaFoldDB" id="A0A4R1QXX5"/>
<evidence type="ECO:0000256" key="1">
    <source>
        <dbReference type="ARBA" id="ARBA00005382"/>
    </source>
</evidence>
<dbReference type="GO" id="GO:0006680">
    <property type="term" value="P:glucosylceramide catabolic process"/>
    <property type="evidence" value="ECO:0007669"/>
    <property type="project" value="TreeGrafter"/>
</dbReference>
<comment type="similarity">
    <text evidence="1 4">Belongs to the glycosyl hydrolase 30 family.</text>
</comment>
<name>A0A4R1QXX5_9FIRM</name>
<dbReference type="Proteomes" id="UP000295718">
    <property type="component" value="Unassembled WGS sequence"/>
</dbReference>
<comment type="caution">
    <text evidence="7">The sequence shown here is derived from an EMBL/GenBank/DDBJ whole genome shotgun (WGS) entry which is preliminary data.</text>
</comment>
<dbReference type="EMBL" id="SLUO01000009">
    <property type="protein sequence ID" value="TCL57234.1"/>
    <property type="molecule type" value="Genomic_DNA"/>
</dbReference>
<dbReference type="InterPro" id="IPR017853">
    <property type="entry name" value="GH"/>
</dbReference>
<evidence type="ECO:0000256" key="2">
    <source>
        <dbReference type="ARBA" id="ARBA00022729"/>
    </source>
</evidence>
<dbReference type="Gene3D" id="3.20.20.80">
    <property type="entry name" value="Glycosidases"/>
    <property type="match status" value="1"/>
</dbReference>
<dbReference type="GO" id="GO:0004348">
    <property type="term" value="F:glucosylceramidase activity"/>
    <property type="evidence" value="ECO:0007669"/>
    <property type="project" value="InterPro"/>
</dbReference>
<keyword evidence="2" id="KW-0732">Signal</keyword>
<dbReference type="GO" id="GO:0016020">
    <property type="term" value="C:membrane"/>
    <property type="evidence" value="ECO:0007669"/>
    <property type="project" value="GOC"/>
</dbReference>
<organism evidence="7 8">
    <name type="scientific">Kineothrix alysoides</name>
    <dbReference type="NCBI Taxonomy" id="1469948"/>
    <lineage>
        <taxon>Bacteria</taxon>
        <taxon>Bacillati</taxon>
        <taxon>Bacillota</taxon>
        <taxon>Clostridia</taxon>
        <taxon>Lachnospirales</taxon>
        <taxon>Lachnospiraceae</taxon>
        <taxon>Kineothrix</taxon>
    </lineage>
</organism>
<dbReference type="PANTHER" id="PTHR11069:SF23">
    <property type="entry name" value="LYSOSOMAL ACID GLUCOSYLCERAMIDASE"/>
    <property type="match status" value="1"/>
</dbReference>
<keyword evidence="8" id="KW-1185">Reference proteome</keyword>
<dbReference type="InterPro" id="IPR033453">
    <property type="entry name" value="Glyco_hydro_30_TIM-barrel"/>
</dbReference>
<evidence type="ECO:0000259" key="6">
    <source>
        <dbReference type="Pfam" id="PF17189"/>
    </source>
</evidence>
<dbReference type="InterPro" id="IPR001139">
    <property type="entry name" value="Glyco_hydro_30"/>
</dbReference>
<keyword evidence="4" id="KW-0326">Glycosidase</keyword>
<feature type="domain" description="Glycosyl hydrolase family 30 TIM-barrel" evidence="5">
    <location>
        <begin position="47"/>
        <end position="378"/>
    </location>
</feature>
<dbReference type="RefSeq" id="WP_031391763.1">
    <property type="nucleotide sequence ID" value="NZ_JPNB01000002.1"/>
</dbReference>
<keyword evidence="3 4" id="KW-0378">Hydrolase</keyword>